<organism evidence="2 3">
    <name type="scientific">Chromatocurvus halotolerans</name>
    <dbReference type="NCBI Taxonomy" id="1132028"/>
    <lineage>
        <taxon>Bacteria</taxon>
        <taxon>Pseudomonadati</taxon>
        <taxon>Pseudomonadota</taxon>
        <taxon>Gammaproteobacteria</taxon>
        <taxon>Cellvibrionales</taxon>
        <taxon>Halieaceae</taxon>
        <taxon>Chromatocurvus</taxon>
    </lineage>
</organism>
<feature type="region of interest" description="Disordered" evidence="1">
    <location>
        <begin position="112"/>
        <end position="142"/>
    </location>
</feature>
<dbReference type="Pfam" id="PF20227">
    <property type="entry name" value="DUF6586"/>
    <property type="match status" value="1"/>
</dbReference>
<keyword evidence="3" id="KW-1185">Reference proteome</keyword>
<sequence length="161" mass="17571">MGRGVANQHLYLARLLIRAWQRDREEQRVPARVLDQAYAPGVREHLILAYGHFLNHVLDPTGATTGGDTPRCCDDLPPQSAGKSVPGEIHEFRQLEQAGWLAPLLAPLPDIGSAGSQGARRPDTLVASSGGPDWPGPEQAEGWSQRLASIFERMNDSLDEC</sequence>
<dbReference type="AlphaFoldDB" id="A0A4R2KWS1"/>
<dbReference type="Proteomes" id="UP000294980">
    <property type="component" value="Unassembled WGS sequence"/>
</dbReference>
<evidence type="ECO:0000256" key="1">
    <source>
        <dbReference type="SAM" id="MobiDB-lite"/>
    </source>
</evidence>
<protein>
    <submittedName>
        <fullName evidence="2">Uncharacterized protein</fullName>
    </submittedName>
</protein>
<dbReference type="InterPro" id="IPR046493">
    <property type="entry name" value="DUF6586"/>
</dbReference>
<gene>
    <name evidence="2" type="ORF">EV688_107128</name>
</gene>
<dbReference type="RefSeq" id="WP_117317781.1">
    <property type="nucleotide sequence ID" value="NZ_QQSW01000009.1"/>
</dbReference>
<comment type="caution">
    <text evidence="2">The sequence shown here is derived from an EMBL/GenBank/DDBJ whole genome shotgun (WGS) entry which is preliminary data.</text>
</comment>
<evidence type="ECO:0000313" key="3">
    <source>
        <dbReference type="Proteomes" id="UP000294980"/>
    </source>
</evidence>
<dbReference type="OrthoDB" id="5731691at2"/>
<evidence type="ECO:0000313" key="2">
    <source>
        <dbReference type="EMBL" id="TCO75706.1"/>
    </source>
</evidence>
<accession>A0A4R2KWS1</accession>
<proteinExistence type="predicted"/>
<reference evidence="2 3" key="1">
    <citation type="submission" date="2019-03" db="EMBL/GenBank/DDBJ databases">
        <title>Genomic Encyclopedia of Type Strains, Phase IV (KMG-IV): sequencing the most valuable type-strain genomes for metagenomic binning, comparative biology and taxonomic classification.</title>
        <authorList>
            <person name="Goeker M."/>
        </authorList>
    </citation>
    <scope>NUCLEOTIDE SEQUENCE [LARGE SCALE GENOMIC DNA]</scope>
    <source>
        <strain evidence="2 3">DSM 23344</strain>
    </source>
</reference>
<dbReference type="EMBL" id="SLWX01000007">
    <property type="protein sequence ID" value="TCO75706.1"/>
    <property type="molecule type" value="Genomic_DNA"/>
</dbReference>
<name>A0A4R2KWS1_9GAMM</name>